<keyword evidence="2" id="KW-0378">Hydrolase</keyword>
<dbReference type="EMBL" id="CP019949">
    <property type="protein sequence ID" value="ARN83979.1"/>
    <property type="molecule type" value="Genomic_DNA"/>
</dbReference>
<dbReference type="Proteomes" id="UP000193978">
    <property type="component" value="Plasmid p1"/>
</dbReference>
<organism evidence="6 7">
    <name type="scientific">Methylocystis bryophila</name>
    <dbReference type="NCBI Taxonomy" id="655015"/>
    <lineage>
        <taxon>Bacteria</taxon>
        <taxon>Pseudomonadati</taxon>
        <taxon>Pseudomonadota</taxon>
        <taxon>Alphaproteobacteria</taxon>
        <taxon>Hyphomicrobiales</taxon>
        <taxon>Methylocystaceae</taxon>
        <taxon>Methylocystis</taxon>
    </lineage>
</organism>
<dbReference type="Pfam" id="PF01804">
    <property type="entry name" value="Penicil_amidase"/>
    <property type="match status" value="1"/>
</dbReference>
<dbReference type="InterPro" id="IPR002692">
    <property type="entry name" value="S45"/>
</dbReference>
<dbReference type="PANTHER" id="PTHR34218:SF4">
    <property type="entry name" value="ACYL-HOMOSERINE LACTONE ACYLASE QUIP"/>
    <property type="match status" value="1"/>
</dbReference>
<comment type="similarity">
    <text evidence="1">Belongs to the peptidase S45 family.</text>
</comment>
<dbReference type="KEGG" id="mbry:B1812_22165"/>
<feature type="binding site" evidence="5">
    <location>
        <position position="331"/>
    </location>
    <ligand>
        <name>Ca(2+)</name>
        <dbReference type="ChEBI" id="CHEBI:29108"/>
    </ligand>
</feature>
<feature type="binding site" evidence="5">
    <location>
        <position position="334"/>
    </location>
    <ligand>
        <name>Ca(2+)</name>
        <dbReference type="ChEBI" id="CHEBI:29108"/>
    </ligand>
</feature>
<evidence type="ECO:0000256" key="2">
    <source>
        <dbReference type="ARBA" id="ARBA00022801"/>
    </source>
</evidence>
<keyword evidence="5" id="KW-0479">Metal-binding</keyword>
<name>A0A1W6N2E3_9HYPH</name>
<keyword evidence="7" id="KW-1185">Reference proteome</keyword>
<dbReference type="CDD" id="cd03747">
    <property type="entry name" value="Ntn_PGA_like"/>
    <property type="match status" value="1"/>
</dbReference>
<proteinExistence type="inferred from homology"/>
<comment type="cofactor">
    <cofactor evidence="5">
        <name>Ca(2+)</name>
        <dbReference type="ChEBI" id="CHEBI:29108"/>
    </cofactor>
    <text evidence="5">Binds 1 Ca(2+) ion per dimer.</text>
</comment>
<dbReference type="PIRSF" id="PIRSF001227">
    <property type="entry name" value="Pen_acylase"/>
    <property type="match status" value="1"/>
</dbReference>
<evidence type="ECO:0000256" key="1">
    <source>
        <dbReference type="ARBA" id="ARBA00006586"/>
    </source>
</evidence>
<dbReference type="InterPro" id="IPR043147">
    <property type="entry name" value="Penicillin_amidase_A-knob"/>
</dbReference>
<dbReference type="AlphaFoldDB" id="A0A1W6N2E3"/>
<dbReference type="GO" id="GO:0046872">
    <property type="term" value="F:metal ion binding"/>
    <property type="evidence" value="ECO:0007669"/>
    <property type="project" value="UniProtKB-KW"/>
</dbReference>
<dbReference type="InterPro" id="IPR014395">
    <property type="entry name" value="Pen/GL7ACA/AHL_acylase"/>
</dbReference>
<feature type="binding site" evidence="5">
    <location>
        <position position="187"/>
    </location>
    <ligand>
        <name>Ca(2+)</name>
        <dbReference type="ChEBI" id="CHEBI:29108"/>
    </ligand>
</feature>
<evidence type="ECO:0000313" key="7">
    <source>
        <dbReference type="Proteomes" id="UP000193978"/>
    </source>
</evidence>
<dbReference type="RefSeq" id="WP_085773997.1">
    <property type="nucleotide sequence ID" value="NZ_AP027150.1"/>
</dbReference>
<dbReference type="InterPro" id="IPR029055">
    <property type="entry name" value="Ntn_hydrolases_N"/>
</dbReference>
<keyword evidence="3" id="KW-0865">Zymogen</keyword>
<dbReference type="PANTHER" id="PTHR34218">
    <property type="entry name" value="PEPTIDASE S45 PENICILLIN AMIDASE"/>
    <property type="match status" value="1"/>
</dbReference>
<sequence length="793" mass="87972">MFRMFRWIGLGLTILLALVAVSIFGVIQLSAASEDGDHVLPGLVARVEIQFDSNGVPSVQAQSRTDAYEALGYLSARDRLFQMDLFRRQTAGRLAEIFGEGVAEADIWYRVMGFERLADVILERLPAEQRAVLASYSAGVNEAMNDMRVLPVEFTFLGYRPSPWRPQDSILVLLGVSAQHSNGEGEERMATVMRRALPPKVVEFLTPESNCYNEILAPRDPARCAGNAAPIEELERLFLSAGSKRFTGLVTTAKAPHGSNAWVIGRQRTRDGRAIIANDMHLALTVPNVWYRAELRYPDVKLCGLTIPGLPFVVSGSNGHVAWGFTSINGDFTDLVRIEHDDRDATNYRTAEGSRSFTTRTEAISVRGAQDKTIQVRETIWGPVLREKLLGEEVAIHWTALDPSATNFDLIDVDQVTTVSSALALFHHAGGPPLNVLMADRAGDIGWTLMGKLPKRVGMDGLFSESWADGKHFWRGYLLPDDIPSQVNPRSGFLVNTNQRMLGRADFEPAIGHDFPGGFRAFRVSERLRDRSALAESDMLALQLDTTTDFYRYYQTLALRALNGPGSSGDTLAPDLRADLEAWDGRAEVDSLGFPLINEFREVLIDEILSPIVARCREVDPAFEYYWSGIDHPVRGIIESGRPELLPDRKSYRDWQGFIRAALEKSARRLAVKYRLESIIGLTWGRVNTVDMTHPLSSALPLIGRFLDMPRQSLAGCVECVRYTYGNTGANARMIVAPGHESDGQLEMAGGQSGQPLSTHYADQQEDWVAGLPTKFLPGQRKHSMILNPTRAE</sequence>
<dbReference type="Gene3D" id="3.60.20.10">
    <property type="entry name" value="Glutamine Phosphoribosylpyrophosphate, subunit 1, domain 1"/>
    <property type="match status" value="1"/>
</dbReference>
<dbReference type="SUPFAM" id="SSF56235">
    <property type="entry name" value="N-terminal nucleophile aminohydrolases (Ntn hydrolases)"/>
    <property type="match status" value="1"/>
</dbReference>
<dbReference type="GO" id="GO:0017000">
    <property type="term" value="P:antibiotic biosynthetic process"/>
    <property type="evidence" value="ECO:0007669"/>
    <property type="project" value="InterPro"/>
</dbReference>
<dbReference type="GO" id="GO:0016811">
    <property type="term" value="F:hydrolase activity, acting on carbon-nitrogen (but not peptide) bonds, in linear amides"/>
    <property type="evidence" value="ECO:0007669"/>
    <property type="project" value="InterPro"/>
</dbReference>
<evidence type="ECO:0000313" key="6">
    <source>
        <dbReference type="EMBL" id="ARN83979.1"/>
    </source>
</evidence>
<dbReference type="Gene3D" id="2.30.120.10">
    <property type="match status" value="1"/>
</dbReference>
<protein>
    <submittedName>
        <fullName evidence="6">Penicillin acylase family protein</fullName>
    </submittedName>
</protein>
<dbReference type="Gene3D" id="1.10.439.10">
    <property type="entry name" value="Penicillin Amidohydrolase, domain 1"/>
    <property type="match status" value="1"/>
</dbReference>
<reference evidence="6 7" key="1">
    <citation type="submission" date="2017-02" db="EMBL/GenBank/DDBJ databases">
        <authorList>
            <person name="Peterson S.W."/>
        </authorList>
    </citation>
    <scope>NUCLEOTIDE SEQUENCE [LARGE SCALE GENOMIC DNA]</scope>
    <source>
        <strain evidence="6 7">S285</strain>
        <plasmid evidence="7">Plasmid p1</plasmid>
    </source>
</reference>
<dbReference type="Gene3D" id="1.10.1400.10">
    <property type="match status" value="1"/>
</dbReference>
<accession>A0A1W6N2E3</accession>
<gene>
    <name evidence="6" type="ORF">B1812_22165</name>
</gene>
<feature type="active site" description="Nucleophile" evidence="4">
    <location>
        <position position="259"/>
    </location>
</feature>
<dbReference type="InterPro" id="IPR023343">
    <property type="entry name" value="Penicillin_amidase_dom1"/>
</dbReference>
<dbReference type="InterPro" id="IPR043146">
    <property type="entry name" value="Penicillin_amidase_N_B-knob"/>
</dbReference>
<evidence type="ECO:0000256" key="4">
    <source>
        <dbReference type="PIRSR" id="PIRSR001227-1"/>
    </source>
</evidence>
<keyword evidence="6" id="KW-0614">Plasmid</keyword>
<keyword evidence="5" id="KW-0106">Calcium</keyword>
<geneLocation type="plasmid" evidence="6 7">
    <name>p1</name>
</geneLocation>
<evidence type="ECO:0000256" key="5">
    <source>
        <dbReference type="PIRSR" id="PIRSR001227-2"/>
    </source>
</evidence>
<evidence type="ECO:0000256" key="3">
    <source>
        <dbReference type="ARBA" id="ARBA00023145"/>
    </source>
</evidence>